<evidence type="ECO:0000313" key="2">
    <source>
        <dbReference type="EMBL" id="QHT31349.1"/>
    </source>
</evidence>
<proteinExistence type="predicted"/>
<feature type="region of interest" description="Disordered" evidence="1">
    <location>
        <begin position="115"/>
        <end position="152"/>
    </location>
</feature>
<reference evidence="2" key="1">
    <citation type="journal article" date="2020" name="Nature">
        <title>Giant virus diversity and host interactions through global metagenomics.</title>
        <authorList>
            <person name="Schulz F."/>
            <person name="Roux S."/>
            <person name="Paez-Espino D."/>
            <person name="Jungbluth S."/>
            <person name="Walsh D.A."/>
            <person name="Denef V.J."/>
            <person name="McMahon K.D."/>
            <person name="Konstantinidis K.T."/>
            <person name="Eloe-Fadrosh E.A."/>
            <person name="Kyrpides N.C."/>
            <person name="Woyke T."/>
        </authorList>
    </citation>
    <scope>NUCLEOTIDE SEQUENCE</scope>
    <source>
        <strain evidence="2">GVMAG-M-3300009155-2</strain>
    </source>
</reference>
<evidence type="ECO:0000256" key="1">
    <source>
        <dbReference type="SAM" id="MobiDB-lite"/>
    </source>
</evidence>
<feature type="compositionally biased region" description="Basic and acidic residues" evidence="1">
    <location>
        <begin position="115"/>
        <end position="129"/>
    </location>
</feature>
<feature type="compositionally biased region" description="Basic and acidic residues" evidence="1">
    <location>
        <begin position="79"/>
        <end position="88"/>
    </location>
</feature>
<name>A0A6C0ESP6_9ZZZZ</name>
<feature type="compositionally biased region" description="Acidic residues" evidence="1">
    <location>
        <begin position="89"/>
        <end position="99"/>
    </location>
</feature>
<sequence length="152" mass="17049">MSYIGPNELIFNNDSIEGIHSGGFSVKSIMMKKGISPIMTLNSNASQKGGGDNVSDLFNDLVIPNWTISYNNMFGGKGSFEENNKYSDDDNSDGSDDDCINDELHNKLLDLVKYDENNRTQQKKVEKNSKNTRKCTKNNDGGTRKKKEKRIK</sequence>
<dbReference type="AlphaFoldDB" id="A0A6C0ESP6"/>
<feature type="region of interest" description="Disordered" evidence="1">
    <location>
        <begin position="79"/>
        <end position="99"/>
    </location>
</feature>
<organism evidence="2">
    <name type="scientific">viral metagenome</name>
    <dbReference type="NCBI Taxonomy" id="1070528"/>
    <lineage>
        <taxon>unclassified sequences</taxon>
        <taxon>metagenomes</taxon>
        <taxon>organismal metagenomes</taxon>
    </lineage>
</organism>
<protein>
    <submittedName>
        <fullName evidence="2">Uncharacterized protein</fullName>
    </submittedName>
</protein>
<dbReference type="EMBL" id="MN738918">
    <property type="protein sequence ID" value="QHT31349.1"/>
    <property type="molecule type" value="Genomic_DNA"/>
</dbReference>
<accession>A0A6C0ESP6</accession>